<keyword evidence="5" id="KW-0190">Covalent protein-DNA linkage</keyword>
<dbReference type="InterPro" id="IPR036590">
    <property type="entry name" value="SRAP-like"/>
</dbReference>
<dbReference type="EC" id="3.4.-.-" evidence="8"/>
<dbReference type="SUPFAM" id="SSF143081">
    <property type="entry name" value="BB1717-like"/>
    <property type="match status" value="1"/>
</dbReference>
<evidence type="ECO:0000256" key="3">
    <source>
        <dbReference type="ARBA" id="ARBA00022763"/>
    </source>
</evidence>
<evidence type="ECO:0000256" key="6">
    <source>
        <dbReference type="ARBA" id="ARBA00023125"/>
    </source>
</evidence>
<organism evidence="9 10">
    <name type="scientific">Christiangramia echinicola</name>
    <dbReference type="NCBI Taxonomy" id="279359"/>
    <lineage>
        <taxon>Bacteria</taxon>
        <taxon>Pseudomonadati</taxon>
        <taxon>Bacteroidota</taxon>
        <taxon>Flavobacteriia</taxon>
        <taxon>Flavobacteriales</taxon>
        <taxon>Flavobacteriaceae</taxon>
        <taxon>Christiangramia</taxon>
    </lineage>
</organism>
<gene>
    <name evidence="9" type="ORF">SAMN04488552_2916</name>
</gene>
<proteinExistence type="inferred from homology"/>
<evidence type="ECO:0000313" key="9">
    <source>
        <dbReference type="EMBL" id="SDS35788.1"/>
    </source>
</evidence>
<evidence type="ECO:0000313" key="10">
    <source>
        <dbReference type="Proteomes" id="UP000198858"/>
    </source>
</evidence>
<sequence length="205" mass="23905">MCYRTKLNSKLSAIERSFEARFVEPESYSPMNEINGYSYIKTPIITDENRGEIQMFNWGLIPFWARNDKIKKATLNARIETVSEKPAYRNSVKNRCLIIADGYYEWQWLDPKGKEKQKYLLLPKDQEIFAFAGIYSTWKDPENNELVNSYSIVTTEANELMSEIHNNKKRMPVVLKSADHQAWLKGNDVSDFAFPYDVDLEAKPV</sequence>
<dbReference type="GO" id="GO:0006508">
    <property type="term" value="P:proteolysis"/>
    <property type="evidence" value="ECO:0007669"/>
    <property type="project" value="UniProtKB-KW"/>
</dbReference>
<keyword evidence="2 8" id="KW-0645">Protease</keyword>
<keyword evidence="3" id="KW-0227">DNA damage</keyword>
<name>A0A1H1RJB2_9FLAO</name>
<evidence type="ECO:0000256" key="1">
    <source>
        <dbReference type="ARBA" id="ARBA00008136"/>
    </source>
</evidence>
<dbReference type="AlphaFoldDB" id="A0A1H1RJB2"/>
<keyword evidence="7" id="KW-0456">Lyase</keyword>
<dbReference type="Proteomes" id="UP000198858">
    <property type="component" value="Chromosome I"/>
</dbReference>
<keyword evidence="6" id="KW-0238">DNA-binding</keyword>
<dbReference type="GO" id="GO:0106300">
    <property type="term" value="P:protein-DNA covalent cross-linking repair"/>
    <property type="evidence" value="ECO:0007669"/>
    <property type="project" value="InterPro"/>
</dbReference>
<keyword evidence="10" id="KW-1185">Reference proteome</keyword>
<reference evidence="9 10" key="1">
    <citation type="submission" date="2016-10" db="EMBL/GenBank/DDBJ databases">
        <authorList>
            <person name="Varghese N."/>
            <person name="Submissions S."/>
        </authorList>
    </citation>
    <scope>NUCLEOTIDE SEQUENCE [LARGE SCALE GENOMIC DNA]</scope>
    <source>
        <strain evidence="9 10">Mar_2010_102</strain>
    </source>
</reference>
<dbReference type="GO" id="GO:0008233">
    <property type="term" value="F:peptidase activity"/>
    <property type="evidence" value="ECO:0007669"/>
    <property type="project" value="UniProtKB-KW"/>
</dbReference>
<dbReference type="PANTHER" id="PTHR13604">
    <property type="entry name" value="DC12-RELATED"/>
    <property type="match status" value="1"/>
</dbReference>
<accession>A0A1H1RJB2</accession>
<protein>
    <recommendedName>
        <fullName evidence="8">Abasic site processing protein</fullName>
        <ecNumber evidence="8">3.4.-.-</ecNumber>
    </recommendedName>
</protein>
<dbReference type="PANTHER" id="PTHR13604:SF0">
    <property type="entry name" value="ABASIC SITE PROCESSING PROTEIN HMCES"/>
    <property type="match status" value="1"/>
</dbReference>
<dbReference type="InterPro" id="IPR003738">
    <property type="entry name" value="SRAP"/>
</dbReference>
<dbReference type="GO" id="GO:0016829">
    <property type="term" value="F:lyase activity"/>
    <property type="evidence" value="ECO:0007669"/>
    <property type="project" value="UniProtKB-KW"/>
</dbReference>
<evidence type="ECO:0000256" key="2">
    <source>
        <dbReference type="ARBA" id="ARBA00022670"/>
    </source>
</evidence>
<dbReference type="Gene3D" id="3.90.1680.10">
    <property type="entry name" value="SOS response associated peptidase-like"/>
    <property type="match status" value="1"/>
</dbReference>
<dbReference type="Pfam" id="PF02586">
    <property type="entry name" value="SRAP"/>
    <property type="match status" value="1"/>
</dbReference>
<keyword evidence="4 8" id="KW-0378">Hydrolase</keyword>
<comment type="similarity">
    <text evidence="1 8">Belongs to the SOS response-associated peptidase family.</text>
</comment>
<evidence type="ECO:0000256" key="5">
    <source>
        <dbReference type="ARBA" id="ARBA00023124"/>
    </source>
</evidence>
<dbReference type="GO" id="GO:0003697">
    <property type="term" value="F:single-stranded DNA binding"/>
    <property type="evidence" value="ECO:0007669"/>
    <property type="project" value="InterPro"/>
</dbReference>
<evidence type="ECO:0000256" key="4">
    <source>
        <dbReference type="ARBA" id="ARBA00022801"/>
    </source>
</evidence>
<dbReference type="RefSeq" id="WP_089663484.1">
    <property type="nucleotide sequence ID" value="NZ_LT629745.1"/>
</dbReference>
<dbReference type="EMBL" id="LT629745">
    <property type="protein sequence ID" value="SDS35788.1"/>
    <property type="molecule type" value="Genomic_DNA"/>
</dbReference>
<evidence type="ECO:0000256" key="8">
    <source>
        <dbReference type="RuleBase" id="RU364100"/>
    </source>
</evidence>
<evidence type="ECO:0000256" key="7">
    <source>
        <dbReference type="ARBA" id="ARBA00023239"/>
    </source>
</evidence>